<dbReference type="AlphaFoldDB" id="A0A319EQD0"/>
<organism evidence="2 3">
    <name type="scientific">Aspergillus sclerotiicarbonarius (strain CBS 121057 / IBT 28362)</name>
    <dbReference type="NCBI Taxonomy" id="1448318"/>
    <lineage>
        <taxon>Eukaryota</taxon>
        <taxon>Fungi</taxon>
        <taxon>Dikarya</taxon>
        <taxon>Ascomycota</taxon>
        <taxon>Pezizomycotina</taxon>
        <taxon>Eurotiomycetes</taxon>
        <taxon>Eurotiomycetidae</taxon>
        <taxon>Eurotiales</taxon>
        <taxon>Aspergillaceae</taxon>
        <taxon>Aspergillus</taxon>
        <taxon>Aspergillus subgen. Circumdati</taxon>
    </lineage>
</organism>
<protein>
    <submittedName>
        <fullName evidence="2">Uncharacterized protein</fullName>
    </submittedName>
</protein>
<dbReference type="VEuPathDB" id="FungiDB:BO78DRAFT_209516"/>
<evidence type="ECO:0000256" key="1">
    <source>
        <dbReference type="SAM" id="Phobius"/>
    </source>
</evidence>
<name>A0A319EQD0_ASPSB</name>
<accession>A0A319EQD0</accession>
<reference evidence="2 3" key="1">
    <citation type="submission" date="2018-02" db="EMBL/GenBank/DDBJ databases">
        <title>The genomes of Aspergillus section Nigri reveals drivers in fungal speciation.</title>
        <authorList>
            <consortium name="DOE Joint Genome Institute"/>
            <person name="Vesth T.C."/>
            <person name="Nybo J."/>
            <person name="Theobald S."/>
            <person name="Brandl J."/>
            <person name="Frisvad J.C."/>
            <person name="Nielsen K.F."/>
            <person name="Lyhne E.K."/>
            <person name="Kogle M.E."/>
            <person name="Kuo A."/>
            <person name="Riley R."/>
            <person name="Clum A."/>
            <person name="Nolan M."/>
            <person name="Lipzen A."/>
            <person name="Salamov A."/>
            <person name="Henrissat B."/>
            <person name="Wiebenga A."/>
            <person name="De vries R.P."/>
            <person name="Grigoriev I.V."/>
            <person name="Mortensen U.H."/>
            <person name="Andersen M.R."/>
            <person name="Baker S.E."/>
        </authorList>
    </citation>
    <scope>NUCLEOTIDE SEQUENCE [LARGE SCALE GENOMIC DNA]</scope>
    <source>
        <strain evidence="2 3">CBS 121057</strain>
    </source>
</reference>
<evidence type="ECO:0000313" key="2">
    <source>
        <dbReference type="EMBL" id="PYI02999.1"/>
    </source>
</evidence>
<dbReference type="EMBL" id="KZ826386">
    <property type="protein sequence ID" value="PYI02999.1"/>
    <property type="molecule type" value="Genomic_DNA"/>
</dbReference>
<keyword evidence="1" id="KW-0472">Membrane</keyword>
<sequence>MIRLCPKQLDSHDGRRLRRISPTTTAFLLHTTPGALHRHTAVYSGFVVLAQAFTGLVVIGVVDRYFTLYLLLWMVTSDGSGSFCSDTFHIYSL</sequence>
<gene>
    <name evidence="2" type="ORF">BO78DRAFT_209516</name>
</gene>
<dbReference type="OrthoDB" id="10437854at2759"/>
<dbReference type="Proteomes" id="UP000248423">
    <property type="component" value="Unassembled WGS sequence"/>
</dbReference>
<feature type="transmembrane region" description="Helical" evidence="1">
    <location>
        <begin position="41"/>
        <end position="62"/>
    </location>
</feature>
<keyword evidence="3" id="KW-1185">Reference proteome</keyword>
<evidence type="ECO:0000313" key="3">
    <source>
        <dbReference type="Proteomes" id="UP000248423"/>
    </source>
</evidence>
<keyword evidence="1" id="KW-1133">Transmembrane helix</keyword>
<keyword evidence="1" id="KW-0812">Transmembrane</keyword>
<proteinExistence type="predicted"/>